<feature type="domain" description="C2H2-type" evidence="3">
    <location>
        <begin position="185"/>
        <end position="207"/>
    </location>
</feature>
<dbReference type="AlphaFoldDB" id="A0AAP0RIW1"/>
<dbReference type="InterPro" id="IPR036236">
    <property type="entry name" value="Znf_C2H2_sf"/>
</dbReference>
<evidence type="ECO:0000313" key="4">
    <source>
        <dbReference type="EMBL" id="KAK9278817.1"/>
    </source>
</evidence>
<dbReference type="PANTHER" id="PTHR47068:SF1">
    <property type="entry name" value="OS02G0659100 PROTEIN"/>
    <property type="match status" value="1"/>
</dbReference>
<dbReference type="Proteomes" id="UP001415857">
    <property type="component" value="Unassembled WGS sequence"/>
</dbReference>
<feature type="region of interest" description="Disordered" evidence="2">
    <location>
        <begin position="136"/>
        <end position="182"/>
    </location>
</feature>
<keyword evidence="1" id="KW-0479">Metal-binding</keyword>
<feature type="compositionally biased region" description="Basic and acidic residues" evidence="2">
    <location>
        <begin position="74"/>
        <end position="89"/>
    </location>
</feature>
<protein>
    <recommendedName>
        <fullName evidence="3">C2H2-type domain-containing protein</fullName>
    </recommendedName>
</protein>
<evidence type="ECO:0000256" key="2">
    <source>
        <dbReference type="SAM" id="MobiDB-lite"/>
    </source>
</evidence>
<feature type="domain" description="C2H2-type" evidence="3">
    <location>
        <begin position="97"/>
        <end position="124"/>
    </location>
</feature>
<dbReference type="InterPro" id="IPR013087">
    <property type="entry name" value="Znf_C2H2_type"/>
</dbReference>
<dbReference type="GO" id="GO:0008270">
    <property type="term" value="F:zinc ion binding"/>
    <property type="evidence" value="ECO:0007669"/>
    <property type="project" value="UniProtKB-KW"/>
</dbReference>
<dbReference type="SUPFAM" id="SSF57667">
    <property type="entry name" value="beta-beta-alpha zinc fingers"/>
    <property type="match status" value="1"/>
</dbReference>
<reference evidence="4 5" key="1">
    <citation type="journal article" date="2024" name="Plant J.">
        <title>Genome sequences and population genomics reveal climatic adaptation and genomic divergence between two closely related sweetgum species.</title>
        <authorList>
            <person name="Xu W.Q."/>
            <person name="Ren C.Q."/>
            <person name="Zhang X.Y."/>
            <person name="Comes H.P."/>
            <person name="Liu X.H."/>
            <person name="Li Y.G."/>
            <person name="Kettle C.J."/>
            <person name="Jalonen R."/>
            <person name="Gaisberger H."/>
            <person name="Ma Y.Z."/>
            <person name="Qiu Y.X."/>
        </authorList>
    </citation>
    <scope>NUCLEOTIDE SEQUENCE [LARGE SCALE GENOMIC DNA]</scope>
    <source>
        <strain evidence="4">Hangzhou</strain>
    </source>
</reference>
<dbReference type="PROSITE" id="PS50157">
    <property type="entry name" value="ZINC_FINGER_C2H2_2"/>
    <property type="match status" value="2"/>
</dbReference>
<feature type="compositionally biased region" description="Polar residues" evidence="2">
    <location>
        <begin position="136"/>
        <end position="159"/>
    </location>
</feature>
<dbReference type="PANTHER" id="PTHR47068">
    <property type="entry name" value="OS02G0659100 PROTEIN"/>
    <property type="match status" value="1"/>
</dbReference>
<proteinExistence type="predicted"/>
<dbReference type="EMBL" id="JBBPBK010000009">
    <property type="protein sequence ID" value="KAK9278817.1"/>
    <property type="molecule type" value="Genomic_DNA"/>
</dbReference>
<keyword evidence="1" id="KW-0863">Zinc-finger</keyword>
<evidence type="ECO:0000313" key="5">
    <source>
        <dbReference type="Proteomes" id="UP001415857"/>
    </source>
</evidence>
<sequence length="271" mass="29842">MKKMEVSINGFLGNEKMKRSKHDDGLRGEVSEVELGKNCIKEAGKDQAQLGSNKHNSSKRKFSDSYDPELAVESSKKTAHDASDSEIGRSSHKRSKFECTTCNKVFHSYQALGGHRASHKKIKGCFASRIESSENSIETEVSPDQTTDSKLIKSCNNDNPIDHDLPSGYPEKPEMANKSKKSKGHECPICFKVFSSGQALGGHKRSHLVGTSETKTNQTVVTQKPVSEIRDLLDLNLPAPNEEDSNGHIGFKPWWAGSSHKHEPLVGLISN</sequence>
<keyword evidence="1" id="KW-0862">Zinc</keyword>
<feature type="compositionally biased region" description="Basic and acidic residues" evidence="2">
    <location>
        <begin position="15"/>
        <end position="29"/>
    </location>
</feature>
<comment type="caution">
    <text evidence="4">The sequence shown here is derived from an EMBL/GenBank/DDBJ whole genome shotgun (WGS) entry which is preliminary data.</text>
</comment>
<feature type="region of interest" description="Disordered" evidence="2">
    <location>
        <begin position="1"/>
        <end position="29"/>
    </location>
</feature>
<dbReference type="Pfam" id="PF13912">
    <property type="entry name" value="zf-C2H2_6"/>
    <property type="match status" value="2"/>
</dbReference>
<keyword evidence="5" id="KW-1185">Reference proteome</keyword>
<dbReference type="SMART" id="SM00355">
    <property type="entry name" value="ZnF_C2H2"/>
    <property type="match status" value="2"/>
</dbReference>
<feature type="compositionally biased region" description="Basic and acidic residues" evidence="2">
    <location>
        <begin position="160"/>
        <end position="177"/>
    </location>
</feature>
<accession>A0AAP0RIW1</accession>
<name>A0AAP0RIW1_LIQFO</name>
<dbReference type="Gene3D" id="3.30.160.60">
    <property type="entry name" value="Classic Zinc Finger"/>
    <property type="match status" value="1"/>
</dbReference>
<gene>
    <name evidence="4" type="ORF">L1049_028396</name>
</gene>
<dbReference type="PROSITE" id="PS00028">
    <property type="entry name" value="ZINC_FINGER_C2H2_1"/>
    <property type="match status" value="2"/>
</dbReference>
<organism evidence="4 5">
    <name type="scientific">Liquidambar formosana</name>
    <name type="common">Formosan gum</name>
    <dbReference type="NCBI Taxonomy" id="63359"/>
    <lineage>
        <taxon>Eukaryota</taxon>
        <taxon>Viridiplantae</taxon>
        <taxon>Streptophyta</taxon>
        <taxon>Embryophyta</taxon>
        <taxon>Tracheophyta</taxon>
        <taxon>Spermatophyta</taxon>
        <taxon>Magnoliopsida</taxon>
        <taxon>eudicotyledons</taxon>
        <taxon>Gunneridae</taxon>
        <taxon>Pentapetalae</taxon>
        <taxon>Saxifragales</taxon>
        <taxon>Altingiaceae</taxon>
        <taxon>Liquidambar</taxon>
    </lineage>
</organism>
<evidence type="ECO:0000256" key="1">
    <source>
        <dbReference type="PROSITE-ProRule" id="PRU00042"/>
    </source>
</evidence>
<evidence type="ECO:0000259" key="3">
    <source>
        <dbReference type="PROSITE" id="PS50157"/>
    </source>
</evidence>
<feature type="region of interest" description="Disordered" evidence="2">
    <location>
        <begin position="43"/>
        <end position="90"/>
    </location>
</feature>